<evidence type="ECO:0000313" key="4">
    <source>
        <dbReference type="Proteomes" id="UP000018040"/>
    </source>
</evidence>
<keyword evidence="3" id="KW-0808">Transferase</keyword>
<dbReference type="SUPFAM" id="SSF56112">
    <property type="entry name" value="Protein kinase-like (PK-like)"/>
    <property type="match status" value="2"/>
</dbReference>
<dbReference type="Proteomes" id="UP000018040">
    <property type="component" value="Unassembled WGS sequence"/>
</dbReference>
<evidence type="ECO:0000313" key="3">
    <source>
        <dbReference type="EMBL" id="ESU41834.1"/>
    </source>
</evidence>
<dbReference type="SUPFAM" id="SSF48403">
    <property type="entry name" value="Ankyrin repeat"/>
    <property type="match status" value="3"/>
</dbReference>
<dbReference type="Pfam" id="PF12796">
    <property type="entry name" value="Ank_2"/>
    <property type="match status" value="7"/>
</dbReference>
<dbReference type="EMBL" id="AHHH01000108">
    <property type="protein sequence ID" value="ESU41834.1"/>
    <property type="molecule type" value="Genomic_DNA"/>
</dbReference>
<dbReference type="InterPro" id="IPR000719">
    <property type="entry name" value="Prot_kinase_dom"/>
</dbReference>
<dbReference type="InterPro" id="IPR011009">
    <property type="entry name" value="Kinase-like_dom_sf"/>
</dbReference>
<reference evidence="3 4" key="2">
    <citation type="journal article" date="2013" name="Genome Biol. Evol.">
        <title>Genome sequencing of Giardia lamblia genotypes A2 and B isolates (DH and GS) and comparative analysis with the genomes of genotypes A1 and E (WB and Pig).</title>
        <authorList>
            <person name="Adam R.D."/>
            <person name="Dahlstrom E.W."/>
            <person name="Martens C.A."/>
            <person name="Bruno D.P."/>
            <person name="Barbian K.D."/>
            <person name="Ricklefs S.M."/>
            <person name="Hernandez M.M."/>
            <person name="Narla N.P."/>
            <person name="Patel R.B."/>
            <person name="Porcella S.F."/>
            <person name="Nash T.E."/>
        </authorList>
    </citation>
    <scope>NUCLEOTIDE SEQUENCE [LARGE SCALE GENOMIC DNA]</scope>
    <source>
        <strain evidence="3 4">GS</strain>
    </source>
</reference>
<evidence type="ECO:0000256" key="1">
    <source>
        <dbReference type="PROSITE-ProRule" id="PRU00023"/>
    </source>
</evidence>
<feature type="repeat" description="ANK" evidence="1">
    <location>
        <begin position="828"/>
        <end position="860"/>
    </location>
</feature>
<dbReference type="VEuPathDB" id="GiardiaDB:QR46_3273"/>
<dbReference type="PANTHER" id="PTHR24120:SF4">
    <property type="entry name" value="GH07239P"/>
    <property type="match status" value="1"/>
</dbReference>
<feature type="domain" description="Protein kinase" evidence="2">
    <location>
        <begin position="1"/>
        <end position="402"/>
    </location>
</feature>
<name>V6TTC1_GIAIN</name>
<dbReference type="PROSITE" id="PS50011">
    <property type="entry name" value="PROTEIN_KINASE_DOM"/>
    <property type="match status" value="1"/>
</dbReference>
<dbReference type="PROSITE" id="PS50088">
    <property type="entry name" value="ANK_REPEAT"/>
    <property type="match status" value="4"/>
</dbReference>
<dbReference type="GO" id="GO:0005524">
    <property type="term" value="F:ATP binding"/>
    <property type="evidence" value="ECO:0007669"/>
    <property type="project" value="InterPro"/>
</dbReference>
<dbReference type="OrthoDB" id="7464126at2759"/>
<dbReference type="VEuPathDB" id="GiardiaDB:GL50803_009354"/>
<protein>
    <submittedName>
        <fullName evidence="3">Serine/threonine-protein kinase NEK</fullName>
    </submittedName>
</protein>
<sequence>MESTGLVQSISDSYDVESIIKNQLGPNFYIVKDKVTGTRLKLIPIEFTNSWIPGLPNEMAFINYCTSLTNPNLAKYQGWFKEQTSQILYVKVVNPSDPTILTLLARNHAFLEDTIWDIATNLVELLVYLHKHHMLVWSGLSPSLVHLTSQNNLIVDNYFASFRFKTFLSGAIDPFLAPEILNMFPSTPNHGLDASYTSRECRSSAETDVQLSTSGTVSPELSKTNPMSLNIESISISFSGNHDDISTPRNEKNNFTIEQGLGSFKALVTPRLASQNSSSYRSPEHQISHATSSFYSEGVSEEVAEVQHMVELAGLSSSKKTKVDVWSMGALLLCLCLGRPLTARDNCVQLAKDLCESSKTGSCLYSYSLCSFIRNCLHPDPAKRPGISVIRERLQVHMKPRLSLPESLRGSFCCHLGESADSTGQILLTTPRGGAFNNDKFHQRQQLKSEQTDNLLIKAAEVGDYNAVKKNIGYLGSTGSAGRTALMFAAANGHTKCIKLLAKETRLKDQQGLTALIYAVKNRNRDAIPLLVKDEAGMQDNQGFTALMYATADNDIETVSILIKKAAGKELKKQNNKGETALMIATQYWNNEIADHLIKEARIVNTDGSTALMYAAKNGNVSYVKLLAPKEAGMKALNGDRALELALINSHSDCADILSRYELKLSAGETPLLYALKSGNNRLATISTPVYSQSQEFSKAGHLAYAIKSNNAQAVKELLLFETPPAHSPDGSYLDLAIRSGHSQILSIIYSYALLHSLDVYVSPRHGTTVTKLMECAISNDIAGIANYLFQLGLTDRHGNTALMYAVRHRNHDATIALVCEATIQNLAGWTPLMVAAANGDADLVRELVEHSHGFSTRRKETALMMAVKSGSILCVRLLTKAEARKQDTNGTTALMLAVMLGNYPLAEILMPFEAGIQDINGVTALMIAAQLGDSGMAHLLADRESMLQTNSSCIDGAGWTAMMYAAREGYSEIVSILASHESSMQMAAGRTALMISAYSHNDSCVELLCASEGEAQDENGFTALMYAINSKYNGSDTVAKAQIQRCIHLLLHEAHLSDYGELTPLSLAASVNNLDVMKLICSNLILRRQLTKVDSQGMTVLMHAALQGHTECVEELLRYDKTMLDNKPIHLSRAQDAAGMTALMYASCNNRLSCVNVLLPVECNIEATDGSTALMLAAREGYIDIVRAIVAESDELGKINHEGSTALALAAAGGYTECLKFLYSSYLSKGISPANQGFSRLMLDASLNNVDAVQLGINKGEARNVSSTGLTALMYATINNSVESVLLLAPYEIKMTTGSGITALMLASKMGHALCAKALVNEELGMQSIQGWSALMFAAFSNKPECIELLIEAEFKLKNKDGDTALDISRIYRTKEANELLHAYHVSLRLL</sequence>
<feature type="repeat" description="ANK" evidence="1">
    <location>
        <begin position="542"/>
        <end position="574"/>
    </location>
</feature>
<feature type="repeat" description="ANK" evidence="1">
    <location>
        <begin position="607"/>
        <end position="639"/>
    </location>
</feature>
<comment type="caution">
    <text evidence="3">The sequence shown here is derived from an EMBL/GenBank/DDBJ whole genome shotgun (WGS) entry which is preliminary data.</text>
</comment>
<keyword evidence="1" id="KW-0040">ANK repeat</keyword>
<dbReference type="VEuPathDB" id="GiardiaDB:GL50581_1610"/>
<dbReference type="InterPro" id="IPR036770">
    <property type="entry name" value="Ankyrin_rpt-contain_sf"/>
</dbReference>
<dbReference type="SMART" id="SM00248">
    <property type="entry name" value="ANK"/>
    <property type="match status" value="22"/>
</dbReference>
<dbReference type="SMART" id="SM00220">
    <property type="entry name" value="S_TKc"/>
    <property type="match status" value="1"/>
</dbReference>
<feature type="repeat" description="ANK" evidence="1">
    <location>
        <begin position="1170"/>
        <end position="1202"/>
    </location>
</feature>
<dbReference type="InterPro" id="IPR002110">
    <property type="entry name" value="Ankyrin_rpt"/>
</dbReference>
<organism evidence="3 4">
    <name type="scientific">Giardia intestinalis</name>
    <name type="common">Giardia lamblia</name>
    <dbReference type="NCBI Taxonomy" id="5741"/>
    <lineage>
        <taxon>Eukaryota</taxon>
        <taxon>Metamonada</taxon>
        <taxon>Diplomonadida</taxon>
        <taxon>Hexamitidae</taxon>
        <taxon>Giardiinae</taxon>
        <taxon>Giardia</taxon>
    </lineage>
</organism>
<dbReference type="VEuPathDB" id="GiardiaDB:DHA2_153443"/>
<proteinExistence type="predicted"/>
<evidence type="ECO:0000259" key="2">
    <source>
        <dbReference type="PROSITE" id="PS50011"/>
    </source>
</evidence>
<dbReference type="PANTHER" id="PTHR24120">
    <property type="entry name" value="GH07239P"/>
    <property type="match status" value="1"/>
</dbReference>
<gene>
    <name evidence="3" type="ORF">GSB_153764</name>
</gene>
<dbReference type="Gene3D" id="1.25.40.20">
    <property type="entry name" value="Ankyrin repeat-containing domain"/>
    <property type="match status" value="7"/>
</dbReference>
<accession>V6TTC1</accession>
<dbReference type="PROSITE" id="PS50297">
    <property type="entry name" value="ANK_REP_REGION"/>
    <property type="match status" value="2"/>
</dbReference>
<dbReference type="Gene3D" id="1.10.510.10">
    <property type="entry name" value="Transferase(Phosphotransferase) domain 1"/>
    <property type="match status" value="1"/>
</dbReference>
<dbReference type="GO" id="GO:0004672">
    <property type="term" value="F:protein kinase activity"/>
    <property type="evidence" value="ECO:0007669"/>
    <property type="project" value="InterPro"/>
</dbReference>
<keyword evidence="3" id="KW-0418">Kinase</keyword>
<reference evidence="4" key="1">
    <citation type="submission" date="2012-02" db="EMBL/GenBank/DDBJ databases">
        <title>Genome sequencing of Giardia lamblia Genotypes A2 and B isolates (DH and GS) and comparative analysis with the genomes of Genotypes A1 and E (WB and Pig).</title>
        <authorList>
            <person name="Adam R."/>
            <person name="Dahlstrom E."/>
            <person name="Martens C."/>
            <person name="Bruno D."/>
            <person name="Barbian K."/>
            <person name="Porcella S.F."/>
            <person name="Nash T."/>
        </authorList>
    </citation>
    <scope>NUCLEOTIDE SEQUENCE</scope>
    <source>
        <strain evidence="4">GS</strain>
    </source>
</reference>